<proteinExistence type="predicted"/>
<feature type="domain" description="HTH cro/C1-type" evidence="1">
    <location>
        <begin position="11"/>
        <end position="83"/>
    </location>
</feature>
<dbReference type="RefSeq" id="WP_345435780.1">
    <property type="nucleotide sequence ID" value="NZ_BAABKO010000001.1"/>
</dbReference>
<accession>A0ABP8ZUV3</accession>
<protein>
    <submittedName>
        <fullName evidence="2">Helix-turn-helix transcriptional regulator</fullName>
    </submittedName>
</protein>
<dbReference type="Gene3D" id="1.10.260.40">
    <property type="entry name" value="lambda repressor-like DNA-binding domains"/>
    <property type="match status" value="1"/>
</dbReference>
<comment type="caution">
    <text evidence="2">The sequence shown here is derived from an EMBL/GenBank/DDBJ whole genome shotgun (WGS) entry which is preliminary data.</text>
</comment>
<dbReference type="Pfam" id="PF13560">
    <property type="entry name" value="HTH_31"/>
    <property type="match status" value="1"/>
</dbReference>
<dbReference type="InterPro" id="IPR001387">
    <property type="entry name" value="Cro/C1-type_HTH"/>
</dbReference>
<evidence type="ECO:0000313" key="3">
    <source>
        <dbReference type="Proteomes" id="UP001501645"/>
    </source>
</evidence>
<reference evidence="3" key="1">
    <citation type="journal article" date="2019" name="Int. J. Syst. Evol. Microbiol.">
        <title>The Global Catalogue of Microorganisms (GCM) 10K type strain sequencing project: providing services to taxonomists for standard genome sequencing and annotation.</title>
        <authorList>
            <consortium name="The Broad Institute Genomics Platform"/>
            <consortium name="The Broad Institute Genome Sequencing Center for Infectious Disease"/>
            <person name="Wu L."/>
            <person name="Ma J."/>
        </authorList>
    </citation>
    <scope>NUCLEOTIDE SEQUENCE [LARGE SCALE GENOMIC DNA]</scope>
    <source>
        <strain evidence="3">JCM 18537</strain>
    </source>
</reference>
<dbReference type="PANTHER" id="PTHR35010">
    <property type="entry name" value="BLL4672 PROTEIN-RELATED"/>
    <property type="match status" value="1"/>
</dbReference>
<dbReference type="SMART" id="SM00530">
    <property type="entry name" value="HTH_XRE"/>
    <property type="match status" value="1"/>
</dbReference>
<dbReference type="Gene3D" id="3.30.450.180">
    <property type="match status" value="1"/>
</dbReference>
<dbReference type="Proteomes" id="UP001501645">
    <property type="component" value="Unassembled WGS sequence"/>
</dbReference>
<evidence type="ECO:0000313" key="2">
    <source>
        <dbReference type="EMBL" id="GAA4765717.1"/>
    </source>
</evidence>
<dbReference type="InterPro" id="IPR010982">
    <property type="entry name" value="Lambda_DNA-bd_dom_sf"/>
</dbReference>
<dbReference type="InterPro" id="IPR041413">
    <property type="entry name" value="MLTR_LBD"/>
</dbReference>
<dbReference type="PANTHER" id="PTHR35010:SF2">
    <property type="entry name" value="BLL4672 PROTEIN"/>
    <property type="match status" value="1"/>
</dbReference>
<dbReference type="EMBL" id="BAABKO010000001">
    <property type="protein sequence ID" value="GAA4765717.1"/>
    <property type="molecule type" value="Genomic_DNA"/>
</dbReference>
<dbReference type="SUPFAM" id="SSF47413">
    <property type="entry name" value="lambda repressor-like DNA-binding domains"/>
    <property type="match status" value="1"/>
</dbReference>
<dbReference type="CDD" id="cd00093">
    <property type="entry name" value="HTH_XRE"/>
    <property type="match status" value="1"/>
</dbReference>
<keyword evidence="3" id="KW-1185">Reference proteome</keyword>
<organism evidence="2 3">
    <name type="scientific">Microbacterium gilvum</name>
    <dbReference type="NCBI Taxonomy" id="1336204"/>
    <lineage>
        <taxon>Bacteria</taxon>
        <taxon>Bacillati</taxon>
        <taxon>Actinomycetota</taxon>
        <taxon>Actinomycetes</taxon>
        <taxon>Micrococcales</taxon>
        <taxon>Microbacteriaceae</taxon>
        <taxon>Microbacterium</taxon>
    </lineage>
</organism>
<gene>
    <name evidence="2" type="ORF">GCM10023351_05910</name>
</gene>
<sequence>MTIRQRLIAELLRGRRAQLQPEDIGLLRDDVRRVPGLRREEVAERAGINRDYLIRLEQAHGHLPSPQVVSALSRALLLDVDTTEYFQQLAQTSATRALSRREGLPQGAFEILRLLEPNPAYITNAVHDILVVNTACGEAAGGFLEEGRNLLEEVLRREADAPFGNEWLQTASRLVDAFRFHVLPDDAEYVRRLAQLHDRFETFRRLWARQTARKLTDATSLFHDGRTGWRRHTWQTLIVPDHPDSLLTIIHPPLTGSAPARE</sequence>
<evidence type="ECO:0000259" key="1">
    <source>
        <dbReference type="SMART" id="SM00530"/>
    </source>
</evidence>
<name>A0ABP8ZUV3_9MICO</name>
<dbReference type="Pfam" id="PF17765">
    <property type="entry name" value="MLTR_LBD"/>
    <property type="match status" value="1"/>
</dbReference>